<dbReference type="AlphaFoldDB" id="A0A328PFT4"/>
<dbReference type="EMBL" id="QLOE01000014">
    <property type="protein sequence ID" value="RAO78486.1"/>
    <property type="molecule type" value="Genomic_DNA"/>
</dbReference>
<evidence type="ECO:0000313" key="1">
    <source>
        <dbReference type="EMBL" id="RAO78486.1"/>
    </source>
</evidence>
<dbReference type="Proteomes" id="UP000249782">
    <property type="component" value="Unassembled WGS sequence"/>
</dbReference>
<accession>A0A328PFT4</accession>
<keyword evidence="2" id="KW-1185">Reference proteome</keyword>
<proteinExistence type="predicted"/>
<reference evidence="1 2" key="1">
    <citation type="submission" date="2018-06" db="EMBL/GenBank/DDBJ databases">
        <title>Draft genome sequence of hyperthermophilic methanogen Methanothermobacter tenebrarum sp. MCM-B 1447.</title>
        <authorList>
            <person name="Pore S.D."/>
            <person name="Dagar S."/>
            <person name="Dhakephalkar P.K."/>
        </authorList>
    </citation>
    <scope>NUCLEOTIDE SEQUENCE [LARGE SCALE GENOMIC DNA]</scope>
    <source>
        <strain evidence="1 2">MCM B 1447</strain>
    </source>
</reference>
<name>A0A328PFT4_9EURY</name>
<gene>
    <name evidence="1" type="ORF">DPC56_07860</name>
</gene>
<comment type="caution">
    <text evidence="1">The sequence shown here is derived from an EMBL/GenBank/DDBJ whole genome shotgun (WGS) entry which is preliminary data.</text>
</comment>
<protein>
    <submittedName>
        <fullName evidence="1">Uncharacterized protein</fullName>
    </submittedName>
</protein>
<sequence length="64" mass="7610">MKQLSAKVFYSPVKNPEKIEEMRVEDDLEIVDSSVEHIIHEKTEKSFPENNIVEKKFIDFMKKI</sequence>
<organism evidence="1 2">
    <name type="scientific">Methanothermobacter tenebrarum</name>
    <dbReference type="NCBI Taxonomy" id="680118"/>
    <lineage>
        <taxon>Archaea</taxon>
        <taxon>Methanobacteriati</taxon>
        <taxon>Methanobacteriota</taxon>
        <taxon>Methanomada group</taxon>
        <taxon>Methanobacteria</taxon>
        <taxon>Methanobacteriales</taxon>
        <taxon>Methanobacteriaceae</taxon>
        <taxon>Methanothermobacter</taxon>
    </lineage>
</organism>
<evidence type="ECO:0000313" key="2">
    <source>
        <dbReference type="Proteomes" id="UP000249782"/>
    </source>
</evidence>
<dbReference type="RefSeq" id="WP_112094525.1">
    <property type="nucleotide sequence ID" value="NZ_QLOE01000014.1"/>
</dbReference>